<dbReference type="Pfam" id="PF12224">
    <property type="entry name" value="Amidoligase_2"/>
    <property type="match status" value="1"/>
</dbReference>
<evidence type="ECO:0000313" key="1">
    <source>
        <dbReference type="EMBL" id="KAK7427066.1"/>
    </source>
</evidence>
<proteinExistence type="predicted"/>
<gene>
    <name evidence="1" type="ORF">QQZ08_006493</name>
</gene>
<dbReference type="PANTHER" id="PTHR36847:SF1">
    <property type="entry name" value="AMIDOLIGASE ENZYME"/>
    <property type="match status" value="1"/>
</dbReference>
<dbReference type="InterPro" id="IPR022025">
    <property type="entry name" value="Amidoligase_2"/>
</dbReference>
<dbReference type="EMBL" id="JAZAVK010000058">
    <property type="protein sequence ID" value="KAK7427066.1"/>
    <property type="molecule type" value="Genomic_DNA"/>
</dbReference>
<name>A0ABR1I2F0_9HYPO</name>
<dbReference type="PANTHER" id="PTHR36847">
    <property type="entry name" value="AMIDOLIGASE ENZYME"/>
    <property type="match status" value="1"/>
</dbReference>
<comment type="caution">
    <text evidence="1">The sequence shown here is derived from an EMBL/GenBank/DDBJ whole genome shotgun (WGS) entry which is preliminary data.</text>
</comment>
<evidence type="ECO:0000313" key="2">
    <source>
        <dbReference type="Proteomes" id="UP001498421"/>
    </source>
</evidence>
<accession>A0ABR1I2F0</accession>
<keyword evidence="2" id="KW-1185">Reference proteome</keyword>
<dbReference type="Proteomes" id="UP001498421">
    <property type="component" value="Unassembled WGS sequence"/>
</dbReference>
<organism evidence="1 2">
    <name type="scientific">Neonectria magnoliae</name>
    <dbReference type="NCBI Taxonomy" id="2732573"/>
    <lineage>
        <taxon>Eukaryota</taxon>
        <taxon>Fungi</taxon>
        <taxon>Dikarya</taxon>
        <taxon>Ascomycota</taxon>
        <taxon>Pezizomycotina</taxon>
        <taxon>Sordariomycetes</taxon>
        <taxon>Hypocreomycetidae</taxon>
        <taxon>Hypocreales</taxon>
        <taxon>Nectriaceae</taxon>
        <taxon>Neonectria</taxon>
    </lineage>
</organism>
<protein>
    <recommendedName>
        <fullName evidence="3">Amidoligase enzyme</fullName>
    </recommendedName>
</protein>
<evidence type="ECO:0008006" key="3">
    <source>
        <dbReference type="Google" id="ProtNLM"/>
    </source>
</evidence>
<sequence length="419" mass="46266">MAASDSEDLTFGVELEFLSPAPKPHPPRGASAAAKLNIGKKMAELTKLPIALDCWHEPPETCAICSWIDRGKDGMTNLLSAGNTGIRKDDQLEGTCFIVKNESLGEHQSRINEERNWPGIEIASPIFKAGELTSGLPTLTEAVNSLRDMDASITADESCGLHIHVGVEGGMTLLLAKKITTLVMILEPTMFYELVAPSRVTNACATPMKKEMVIARGFASDNSWNFDPDGSCEMMDVHLPSAGAIPAAEWNDQDPAGFHAMLKVVWESKSLQRLCALTKSSHVYRGGFFLSLRNSEGETRGPTYYNEDLEKTPSTVEFRYAQMSFDMAFISNWINVLFRVVKLAQQNAADFQECLASIYELMDVTSQRGEHLWPVILGDVLGLGHQSPTWRLQRQKYCRGEEISFLDSEKILLPTSSGK</sequence>
<reference evidence="1 2" key="1">
    <citation type="journal article" date="2025" name="Microbiol. Resour. Announc.">
        <title>Draft genome sequences for Neonectria magnoliae and Neonectria punicea, canker pathogens of Liriodendron tulipifera and Acer saccharum in West Virginia.</title>
        <authorList>
            <person name="Petronek H.M."/>
            <person name="Kasson M.T."/>
            <person name="Metheny A.M."/>
            <person name="Stauder C.M."/>
            <person name="Lovett B."/>
            <person name="Lynch S.C."/>
            <person name="Garnas J.R."/>
            <person name="Kasson L.R."/>
            <person name="Stajich J.E."/>
        </authorList>
    </citation>
    <scope>NUCLEOTIDE SEQUENCE [LARGE SCALE GENOMIC DNA]</scope>
    <source>
        <strain evidence="1 2">NRRL 64651</strain>
    </source>
</reference>